<evidence type="ECO:0000256" key="1">
    <source>
        <dbReference type="ARBA" id="ARBA00005836"/>
    </source>
</evidence>
<dbReference type="SUPFAM" id="SSF111283">
    <property type="entry name" value="Putative modulator of DNA gyrase, PmbA/TldD"/>
    <property type="match status" value="1"/>
</dbReference>
<evidence type="ECO:0000259" key="7">
    <source>
        <dbReference type="Pfam" id="PF19290"/>
    </source>
</evidence>
<dbReference type="KEGG" id="tdu:QJT80_08510"/>
<dbReference type="PANTHER" id="PTHR30624:SF4">
    <property type="entry name" value="METALLOPROTEASE TLDD"/>
    <property type="match status" value="1"/>
</dbReference>
<dbReference type="Pfam" id="PF19289">
    <property type="entry name" value="PmbA_TldD_3rd"/>
    <property type="match status" value="1"/>
</dbReference>
<dbReference type="Pfam" id="PF19290">
    <property type="entry name" value="PmbA_TldD_2nd"/>
    <property type="match status" value="1"/>
</dbReference>
<dbReference type="InterPro" id="IPR025502">
    <property type="entry name" value="TldD"/>
</dbReference>
<dbReference type="InterPro" id="IPR035068">
    <property type="entry name" value="TldD/PmbA_N"/>
</dbReference>
<proteinExistence type="inferred from homology"/>
<sequence>MNQFMDLAQATFLQTNHLTLEQLQQVMGVLVNSDTTLADLYFQSVRFEGWGLEEGIIKSGSYSIEQGVGVRAVAGEQTGFAYSGEISLNALMASAKAASAISKSGKSGSVQAWQVNEPKRRLYQAVDPLVSLSEQDKIAFLHDMDRIARAASPYVQQVMANMVAVHEIILIMDESGRMTADIRPLVRTNISVIVERNGQMESASAGGGGRFALDHFLQHNQAAEYAEEAVRKALINLDAEPAPAGSTTVVLGNGWPGVLLHEAIGHGLEGDFNRKGTSAFAGRMGEQVAAKGITVVDDGTLDNRRGSLSVDDEGVQTQCTTLIEDGILKGYIFDRQNAALMGVASTGNGRRQSYAHLPMPRMTNTYMQAGEHKPEDIIASVEKGIYAVNFSGGQVDITSGKFVFSASEAYHIENGKLGKPIKNATLIGNGPDVLTRVSMVGNDLQLDTGVGVCGKDGQSVPVGVGQPTLRVDGLTVGGTTTG</sequence>
<dbReference type="InterPro" id="IPR002510">
    <property type="entry name" value="Metalloprtase-TldD/E_N"/>
</dbReference>
<dbReference type="EMBL" id="CP124755">
    <property type="protein sequence ID" value="WGZ89550.1"/>
    <property type="molecule type" value="Genomic_DNA"/>
</dbReference>
<reference evidence="8" key="1">
    <citation type="journal article" date="2023" name="Int. J. Mol. Sci.">
        <title>Metagenomics Revealed a New Genus 'Candidatus Thiocaldithrix dubininis' gen. nov., sp. nov. and a New Species 'Candidatus Thiothrix putei' sp. nov. in the Family Thiotrichaceae, Some Members of Which Have Traits of Both Na+- and H+-Motive Energetics.</title>
        <authorList>
            <person name="Ravin N.V."/>
            <person name="Muntyan M.S."/>
            <person name="Smolyakov D.D."/>
            <person name="Rudenko T.S."/>
            <person name="Beletsky A.V."/>
            <person name="Mardanov A.V."/>
            <person name="Grabovich M.Y."/>
        </authorList>
    </citation>
    <scope>NUCLEOTIDE SEQUENCE</scope>
    <source>
        <strain evidence="8">GKL-01</strain>
    </source>
</reference>
<accession>A0AA95KGD7</accession>
<evidence type="ECO:0000259" key="5">
    <source>
        <dbReference type="Pfam" id="PF01523"/>
    </source>
</evidence>
<evidence type="ECO:0000256" key="4">
    <source>
        <dbReference type="ARBA" id="ARBA00023049"/>
    </source>
</evidence>
<keyword evidence="4 8" id="KW-0482">Metalloprotease</keyword>
<evidence type="ECO:0000256" key="2">
    <source>
        <dbReference type="ARBA" id="ARBA00022670"/>
    </source>
</evidence>
<dbReference type="InterPro" id="IPR051463">
    <property type="entry name" value="Peptidase_U62_metallo"/>
</dbReference>
<comment type="similarity">
    <text evidence="1">Belongs to the peptidase U62 family.</text>
</comment>
<name>A0AA95KGD7_9GAMM</name>
<protein>
    <submittedName>
        <fullName evidence="8">Metalloprotease TldD</fullName>
        <ecNumber evidence="8">3.4.24.-</ecNumber>
    </submittedName>
</protein>
<feature type="domain" description="Metalloprotease TldD/E central" evidence="7">
    <location>
        <begin position="128"/>
        <end position="237"/>
    </location>
</feature>
<reference evidence="8" key="2">
    <citation type="submission" date="2023-04" db="EMBL/GenBank/DDBJ databases">
        <authorList>
            <person name="Beletskiy A.V."/>
            <person name="Mardanov A.V."/>
            <person name="Ravin N.V."/>
        </authorList>
    </citation>
    <scope>NUCLEOTIDE SEQUENCE</scope>
    <source>
        <strain evidence="8">GKL-01</strain>
    </source>
</reference>
<dbReference type="PANTHER" id="PTHR30624">
    <property type="entry name" value="UNCHARACTERIZED PROTEIN TLDD AND PMBA"/>
    <property type="match status" value="1"/>
</dbReference>
<evidence type="ECO:0000259" key="6">
    <source>
        <dbReference type="Pfam" id="PF19289"/>
    </source>
</evidence>
<dbReference type="EC" id="3.4.24.-" evidence="8"/>
<dbReference type="GO" id="GO:0008237">
    <property type="term" value="F:metallopeptidase activity"/>
    <property type="evidence" value="ECO:0007669"/>
    <property type="project" value="UniProtKB-KW"/>
</dbReference>
<feature type="domain" description="Metalloprotease TldD/E N-terminal" evidence="5">
    <location>
        <begin position="38"/>
        <end position="101"/>
    </location>
</feature>
<keyword evidence="3 8" id="KW-0378">Hydrolase</keyword>
<dbReference type="NCBIfam" id="NF008006">
    <property type="entry name" value="PRK10735.1"/>
    <property type="match status" value="1"/>
</dbReference>
<dbReference type="PIRSF" id="PIRSF004919">
    <property type="entry name" value="TldD"/>
    <property type="match status" value="1"/>
</dbReference>
<dbReference type="InterPro" id="IPR045569">
    <property type="entry name" value="Metalloprtase-TldD/E_C"/>
</dbReference>
<dbReference type="GO" id="GO:0005829">
    <property type="term" value="C:cytosol"/>
    <property type="evidence" value="ECO:0007669"/>
    <property type="project" value="TreeGrafter"/>
</dbReference>
<feature type="domain" description="Metalloprotease TldD/E C-terminal" evidence="6">
    <location>
        <begin position="245"/>
        <end position="478"/>
    </location>
</feature>
<dbReference type="Gene3D" id="3.30.2290.10">
    <property type="entry name" value="PmbA/TldD superfamily"/>
    <property type="match status" value="1"/>
</dbReference>
<evidence type="ECO:0000256" key="3">
    <source>
        <dbReference type="ARBA" id="ARBA00022801"/>
    </source>
</evidence>
<dbReference type="AlphaFoldDB" id="A0AA95KGD7"/>
<evidence type="ECO:0000313" key="8">
    <source>
        <dbReference type="EMBL" id="WGZ89550.1"/>
    </source>
</evidence>
<dbReference type="InterPro" id="IPR045570">
    <property type="entry name" value="Metalloprtase-TldD/E_cen_dom"/>
</dbReference>
<gene>
    <name evidence="8" type="primary">tldD</name>
    <name evidence="8" type="ORF">QJT80_08510</name>
</gene>
<organism evidence="8">
    <name type="scientific">Candidatus Thiocaldithrix dubininis</name>
    <dbReference type="NCBI Taxonomy" id="3080823"/>
    <lineage>
        <taxon>Bacteria</taxon>
        <taxon>Pseudomonadati</taxon>
        <taxon>Pseudomonadota</taxon>
        <taxon>Gammaproteobacteria</taxon>
        <taxon>Thiotrichales</taxon>
        <taxon>Thiotrichaceae</taxon>
        <taxon>Candidatus Thiocaldithrix</taxon>
    </lineage>
</organism>
<dbReference type="Pfam" id="PF01523">
    <property type="entry name" value="PmbA_TldD_1st"/>
    <property type="match status" value="1"/>
</dbReference>
<dbReference type="InterPro" id="IPR036059">
    <property type="entry name" value="TldD/PmbA_sf"/>
</dbReference>
<dbReference type="Proteomes" id="UP001300672">
    <property type="component" value="Chromosome"/>
</dbReference>
<keyword evidence="2" id="KW-0645">Protease</keyword>
<dbReference type="GO" id="GO:0006508">
    <property type="term" value="P:proteolysis"/>
    <property type="evidence" value="ECO:0007669"/>
    <property type="project" value="UniProtKB-KW"/>
</dbReference>